<evidence type="ECO:0000313" key="3">
    <source>
        <dbReference type="Proteomes" id="UP000712007"/>
    </source>
</evidence>
<organism evidence="2 3">
    <name type="scientific">Candidatus Aphodosoma intestinipullorum</name>
    <dbReference type="NCBI Taxonomy" id="2840674"/>
    <lineage>
        <taxon>Bacteria</taxon>
        <taxon>Pseudomonadati</taxon>
        <taxon>Bacteroidota</taxon>
        <taxon>Bacteroidia</taxon>
        <taxon>Bacteroidales</taxon>
        <taxon>Candidatus Aphodosoma</taxon>
    </lineage>
</organism>
<reference evidence="2" key="1">
    <citation type="submission" date="2020-10" db="EMBL/GenBank/DDBJ databases">
        <authorList>
            <person name="Gilroy R."/>
        </authorList>
    </citation>
    <scope>NUCLEOTIDE SEQUENCE</scope>
    <source>
        <strain evidence="2">3924</strain>
    </source>
</reference>
<comment type="caution">
    <text evidence="2">The sequence shown here is derived from an EMBL/GenBank/DDBJ whole genome shotgun (WGS) entry which is preliminary data.</text>
</comment>
<dbReference type="Proteomes" id="UP000712007">
    <property type="component" value="Unassembled WGS sequence"/>
</dbReference>
<evidence type="ECO:0000259" key="1">
    <source>
        <dbReference type="Pfam" id="PF14129"/>
    </source>
</evidence>
<sequence length="288" mass="33575">MKRTMLLWGCAAILLFTACDRRPSDVMDKRQMAEVLTDVHIAESAVAQSEWKSSRAHKQLYGNSVFEKHGITKEDFDRSVEWYALHPEKYVAVYDIVEENLDSLEKDIENYVYHPDEKPTAADSIDTIDIWDKRPSLIYPVKRSADFRAEDLEFYCNNLHLACGDHYRLYLLMRAYALDTAARRMFIAVEKNDSVTDTLSCRIMTDSVLRRYSLTVRLPDTVCARSIRAVLMDSVRGIEAMEIDSVHLYRVYNFYEHSLSYRYKRKLKERQDSAAQLSAKIEKRLRAS</sequence>
<dbReference type="AlphaFoldDB" id="A0A940DJV8"/>
<evidence type="ECO:0000313" key="2">
    <source>
        <dbReference type="EMBL" id="MBO8440269.1"/>
    </source>
</evidence>
<protein>
    <submittedName>
        <fullName evidence="2">DUF4296 domain-containing protein</fullName>
    </submittedName>
</protein>
<dbReference type="EMBL" id="JADIMV010000111">
    <property type="protein sequence ID" value="MBO8440269.1"/>
    <property type="molecule type" value="Genomic_DNA"/>
</dbReference>
<proteinExistence type="predicted"/>
<name>A0A940DJV8_9BACT</name>
<dbReference type="PROSITE" id="PS51257">
    <property type="entry name" value="PROKAR_LIPOPROTEIN"/>
    <property type="match status" value="1"/>
</dbReference>
<accession>A0A940DJV8</accession>
<dbReference type="Pfam" id="PF14129">
    <property type="entry name" value="DUF4296"/>
    <property type="match status" value="1"/>
</dbReference>
<feature type="domain" description="DUF4296" evidence="1">
    <location>
        <begin position="23"/>
        <end position="106"/>
    </location>
</feature>
<gene>
    <name evidence="2" type="ORF">IAC51_06415</name>
</gene>
<reference evidence="2" key="2">
    <citation type="journal article" date="2021" name="PeerJ">
        <title>Extensive microbial diversity within the chicken gut microbiome revealed by metagenomics and culture.</title>
        <authorList>
            <person name="Gilroy R."/>
            <person name="Ravi A."/>
            <person name="Getino M."/>
            <person name="Pursley I."/>
            <person name="Horton D.L."/>
            <person name="Alikhan N.F."/>
            <person name="Baker D."/>
            <person name="Gharbi K."/>
            <person name="Hall N."/>
            <person name="Watson M."/>
            <person name="Adriaenssens E.M."/>
            <person name="Foster-Nyarko E."/>
            <person name="Jarju S."/>
            <person name="Secka A."/>
            <person name="Antonio M."/>
            <person name="Oren A."/>
            <person name="Chaudhuri R.R."/>
            <person name="La Ragione R."/>
            <person name="Hildebrand F."/>
            <person name="Pallen M.J."/>
        </authorList>
    </citation>
    <scope>NUCLEOTIDE SEQUENCE</scope>
    <source>
        <strain evidence="2">3924</strain>
    </source>
</reference>
<dbReference type="InterPro" id="IPR025381">
    <property type="entry name" value="DUF4296"/>
</dbReference>